<reference evidence="8" key="3">
    <citation type="submission" date="2025-09" db="UniProtKB">
        <authorList>
            <consortium name="Ensembl"/>
        </authorList>
    </citation>
    <scope>IDENTIFICATION</scope>
</reference>
<keyword evidence="9" id="KW-1185">Reference proteome</keyword>
<keyword evidence="7" id="KW-1003">Cell membrane</keyword>
<dbReference type="Pfam" id="PF01062">
    <property type="entry name" value="Bestrophin"/>
    <property type="match status" value="1"/>
</dbReference>
<dbReference type="GO" id="GO:0005254">
    <property type="term" value="F:chloride channel activity"/>
    <property type="evidence" value="ECO:0007669"/>
    <property type="project" value="UniProtKB-KW"/>
</dbReference>
<comment type="catalytic activity">
    <reaction evidence="5">
        <text>chloride(in) = chloride(out)</text>
        <dbReference type="Rhea" id="RHEA:29823"/>
        <dbReference type="ChEBI" id="CHEBI:17996"/>
    </reaction>
</comment>
<evidence type="ECO:0000256" key="5">
    <source>
        <dbReference type="ARBA" id="ARBA00024167"/>
    </source>
</evidence>
<proteinExistence type="inferred from homology"/>
<dbReference type="AlphaFoldDB" id="A0A8V5G913"/>
<dbReference type="PANTHER" id="PTHR10736:SF55">
    <property type="entry name" value="BESTROPHIN-4"/>
    <property type="match status" value="1"/>
</dbReference>
<evidence type="ECO:0000256" key="3">
    <source>
        <dbReference type="ARBA" id="ARBA00022989"/>
    </source>
</evidence>
<reference evidence="8" key="2">
    <citation type="submission" date="2025-08" db="UniProtKB">
        <authorList>
            <consortium name="Ensembl"/>
        </authorList>
    </citation>
    <scope>IDENTIFICATION</scope>
</reference>
<keyword evidence="7" id="KW-0406">Ion transport</keyword>
<dbReference type="GO" id="GO:0005886">
    <property type="term" value="C:plasma membrane"/>
    <property type="evidence" value="ECO:0007669"/>
    <property type="project" value="UniProtKB-SubCell"/>
</dbReference>
<dbReference type="InterPro" id="IPR000615">
    <property type="entry name" value="Bestrophin"/>
</dbReference>
<dbReference type="Proteomes" id="UP000694405">
    <property type="component" value="Chromosome 6"/>
</dbReference>
<evidence type="ECO:0000256" key="1">
    <source>
        <dbReference type="ARBA" id="ARBA00004370"/>
    </source>
</evidence>
<evidence type="ECO:0000313" key="8">
    <source>
        <dbReference type="Ensembl" id="ENSMUNP00000030802.1"/>
    </source>
</evidence>
<keyword evidence="7" id="KW-0868">Chloride</keyword>
<keyword evidence="7" id="KW-0869">Chloride channel</keyword>
<keyword evidence="3" id="KW-1133">Transmembrane helix</keyword>
<evidence type="ECO:0000256" key="6">
    <source>
        <dbReference type="ARBA" id="ARBA00034769"/>
    </source>
</evidence>
<dbReference type="GO" id="GO:0034707">
    <property type="term" value="C:chloride channel complex"/>
    <property type="evidence" value="ECO:0007669"/>
    <property type="project" value="UniProtKB-KW"/>
</dbReference>
<comment type="similarity">
    <text evidence="6 7">Belongs to the anion channel-forming bestrophin (TC 1.A.46) family. Calcium-sensitive chloride channel subfamily.</text>
</comment>
<comment type="subcellular location">
    <subcellularLocation>
        <location evidence="7">Cell membrane</location>
        <topology evidence="7">Multi-pass membrane protein</topology>
    </subcellularLocation>
    <subcellularLocation>
        <location evidence="1">Membrane</location>
    </subcellularLocation>
</comment>
<keyword evidence="4" id="KW-0472">Membrane</keyword>
<dbReference type="InterPro" id="IPR021134">
    <property type="entry name" value="Bestrophin-like"/>
</dbReference>
<accession>A0A8V5G913</accession>
<dbReference type="PANTHER" id="PTHR10736">
    <property type="entry name" value="BESTROPHIN"/>
    <property type="match status" value="1"/>
</dbReference>
<evidence type="ECO:0000256" key="2">
    <source>
        <dbReference type="ARBA" id="ARBA00022692"/>
    </source>
</evidence>
<keyword evidence="2" id="KW-0812">Transmembrane</keyword>
<evidence type="ECO:0000313" key="9">
    <source>
        <dbReference type="Proteomes" id="UP000694405"/>
    </source>
</evidence>
<evidence type="ECO:0000256" key="7">
    <source>
        <dbReference type="RuleBase" id="RU363126"/>
    </source>
</evidence>
<sequence length="88" mass="9715">MCIISSNVHGKVERGRILQQTLICYANLSAGLILLSISTRVLKCFPNMDHVVEAGEDLNPRGNGLQCGVRVGVHRRVPVTRRMCWGSL</sequence>
<keyword evidence="7" id="KW-0813">Transport</keyword>
<organism evidence="8 9">
    <name type="scientific">Melopsittacus undulatus</name>
    <name type="common">Budgerigar</name>
    <name type="synonym">Psittacus undulatus</name>
    <dbReference type="NCBI Taxonomy" id="13146"/>
    <lineage>
        <taxon>Eukaryota</taxon>
        <taxon>Metazoa</taxon>
        <taxon>Chordata</taxon>
        <taxon>Craniata</taxon>
        <taxon>Vertebrata</taxon>
        <taxon>Euteleostomi</taxon>
        <taxon>Archelosauria</taxon>
        <taxon>Archosauria</taxon>
        <taxon>Dinosauria</taxon>
        <taxon>Saurischia</taxon>
        <taxon>Theropoda</taxon>
        <taxon>Coelurosauria</taxon>
        <taxon>Aves</taxon>
        <taxon>Neognathae</taxon>
        <taxon>Neoaves</taxon>
        <taxon>Telluraves</taxon>
        <taxon>Australaves</taxon>
        <taxon>Psittaciformes</taxon>
        <taxon>Psittaculidae</taxon>
        <taxon>Melopsittacus</taxon>
    </lineage>
</organism>
<reference evidence="8" key="1">
    <citation type="submission" date="2020-03" db="EMBL/GenBank/DDBJ databases">
        <title>Melopsittacus undulatus (budgerigar) genome, bMelUnd1, maternal haplotype with Z.</title>
        <authorList>
            <person name="Gedman G."/>
            <person name="Mountcastle J."/>
            <person name="Haase B."/>
            <person name="Formenti G."/>
            <person name="Wright T."/>
            <person name="Apodaca J."/>
            <person name="Pelan S."/>
            <person name="Chow W."/>
            <person name="Rhie A."/>
            <person name="Howe K."/>
            <person name="Fedrigo O."/>
            <person name="Jarvis E.D."/>
        </authorList>
    </citation>
    <scope>NUCLEOTIDE SEQUENCE [LARGE SCALE GENOMIC DNA]</scope>
</reference>
<keyword evidence="7" id="KW-0407">Ion channel</keyword>
<comment type="function">
    <text evidence="7">Forms chloride channels.</text>
</comment>
<name>A0A8V5G913_MELUD</name>
<dbReference type="Ensembl" id="ENSMUNT00000029979.1">
    <property type="protein sequence ID" value="ENSMUNP00000030802.1"/>
    <property type="gene ID" value="ENSMUNG00000022106.1"/>
</dbReference>
<protein>
    <recommendedName>
        <fullName evidence="7">Bestrophin homolog</fullName>
    </recommendedName>
</protein>
<evidence type="ECO:0000256" key="4">
    <source>
        <dbReference type="ARBA" id="ARBA00023136"/>
    </source>
</evidence>